<dbReference type="InterPro" id="IPR029058">
    <property type="entry name" value="AB_hydrolase_fold"/>
</dbReference>
<name>A0A1G9T073_9ACTN</name>
<dbReference type="Gene3D" id="3.40.50.1820">
    <property type="entry name" value="alpha/beta hydrolase"/>
    <property type="match status" value="1"/>
</dbReference>
<dbReference type="EMBL" id="FNHE01000005">
    <property type="protein sequence ID" value="SDM41027.1"/>
    <property type="molecule type" value="Genomic_DNA"/>
</dbReference>
<sequence>MAADPGAGPHPPPDVELAHRRTSWGVMRSRTVGTLRAGVPEVVVVPGLAVADYLQPALCELGAWTRAHLVELPGFSGSGEPPHPLDVAQFTDAVVQWLDAGGLGGVVLAGHSSGTQVAARVAVRRPRDVRALVLASPTIDPRYRSLRRVLLAWRRNHALEPPSLDAQHTSERQRAGLRRVRHALSAHLADALEDVVPQVQAPVLVLRGDQDRLCTQAWARELAALAPDGRFCAVPGAHSFVWTAPDAWSAPIEGLTRELP</sequence>
<dbReference type="RefSeq" id="WP_091218306.1">
    <property type="nucleotide sequence ID" value="NZ_FNHE01000005.1"/>
</dbReference>
<dbReference type="STRING" id="1137991.SAMN05660642_02439"/>
<dbReference type="AlphaFoldDB" id="A0A1G9T073"/>
<reference evidence="3" key="1">
    <citation type="submission" date="2016-10" db="EMBL/GenBank/DDBJ databases">
        <authorList>
            <person name="Varghese N."/>
            <person name="Submissions S."/>
        </authorList>
    </citation>
    <scope>NUCLEOTIDE SEQUENCE [LARGE SCALE GENOMIC DNA]</scope>
    <source>
        <strain evidence="3">DSM 45419</strain>
    </source>
</reference>
<evidence type="ECO:0000313" key="3">
    <source>
        <dbReference type="Proteomes" id="UP000198680"/>
    </source>
</evidence>
<dbReference type="SUPFAM" id="SSF53474">
    <property type="entry name" value="alpha/beta-Hydrolases"/>
    <property type="match status" value="1"/>
</dbReference>
<dbReference type="Proteomes" id="UP000198680">
    <property type="component" value="Unassembled WGS sequence"/>
</dbReference>
<organism evidence="2 3">
    <name type="scientific">Geodermatophilus siccatus</name>
    <dbReference type="NCBI Taxonomy" id="1137991"/>
    <lineage>
        <taxon>Bacteria</taxon>
        <taxon>Bacillati</taxon>
        <taxon>Actinomycetota</taxon>
        <taxon>Actinomycetes</taxon>
        <taxon>Geodermatophilales</taxon>
        <taxon>Geodermatophilaceae</taxon>
        <taxon>Geodermatophilus</taxon>
    </lineage>
</organism>
<evidence type="ECO:0000313" key="2">
    <source>
        <dbReference type="EMBL" id="SDM41027.1"/>
    </source>
</evidence>
<protein>
    <submittedName>
        <fullName evidence="2">Pimeloyl-ACP methyl ester carboxylesterase</fullName>
    </submittedName>
</protein>
<dbReference type="PANTHER" id="PTHR43433">
    <property type="entry name" value="HYDROLASE, ALPHA/BETA FOLD FAMILY PROTEIN"/>
    <property type="match status" value="1"/>
</dbReference>
<dbReference type="Pfam" id="PF12697">
    <property type="entry name" value="Abhydrolase_6"/>
    <property type="match status" value="1"/>
</dbReference>
<feature type="domain" description="AB hydrolase-1" evidence="1">
    <location>
        <begin position="42"/>
        <end position="247"/>
    </location>
</feature>
<dbReference type="InterPro" id="IPR000073">
    <property type="entry name" value="AB_hydrolase_1"/>
</dbReference>
<evidence type="ECO:0000259" key="1">
    <source>
        <dbReference type="Pfam" id="PF12697"/>
    </source>
</evidence>
<dbReference type="OrthoDB" id="9769541at2"/>
<gene>
    <name evidence="2" type="ORF">SAMN05660642_02439</name>
</gene>
<proteinExistence type="predicted"/>
<accession>A0A1G9T073</accession>
<keyword evidence="3" id="KW-1185">Reference proteome</keyword>
<dbReference type="GO" id="GO:0003824">
    <property type="term" value="F:catalytic activity"/>
    <property type="evidence" value="ECO:0007669"/>
    <property type="project" value="UniProtKB-ARBA"/>
</dbReference>
<dbReference type="InterPro" id="IPR050471">
    <property type="entry name" value="AB_hydrolase"/>
</dbReference>
<dbReference type="PANTHER" id="PTHR43433:SF5">
    <property type="entry name" value="AB HYDROLASE-1 DOMAIN-CONTAINING PROTEIN"/>
    <property type="match status" value="1"/>
</dbReference>